<reference evidence="5" key="1">
    <citation type="journal article" date="2021" name="IMA Fungus">
        <title>Genomic characterization of three marine fungi, including Emericellopsis atlantica sp. nov. with signatures of a generalist lifestyle and marine biomass degradation.</title>
        <authorList>
            <person name="Hagestad O.C."/>
            <person name="Hou L."/>
            <person name="Andersen J.H."/>
            <person name="Hansen E.H."/>
            <person name="Altermark B."/>
            <person name="Li C."/>
            <person name="Kuhnert E."/>
            <person name="Cox R.J."/>
            <person name="Crous P.W."/>
            <person name="Spatafora J.W."/>
            <person name="Lail K."/>
            <person name="Amirebrahimi M."/>
            <person name="Lipzen A."/>
            <person name="Pangilinan J."/>
            <person name="Andreopoulos W."/>
            <person name="Hayes R.D."/>
            <person name="Ng V."/>
            <person name="Grigoriev I.V."/>
            <person name="Jackson S.A."/>
            <person name="Sutton T.D.S."/>
            <person name="Dobson A.D.W."/>
            <person name="Rama T."/>
        </authorList>
    </citation>
    <scope>NUCLEOTIDE SEQUENCE</scope>
    <source>
        <strain evidence="5">TRa3180A</strain>
    </source>
</reference>
<dbReference type="EMBL" id="MU253969">
    <property type="protein sequence ID" value="KAG9243536.1"/>
    <property type="molecule type" value="Genomic_DNA"/>
</dbReference>
<feature type="compositionally biased region" description="Basic residues" evidence="3">
    <location>
        <begin position="299"/>
        <end position="310"/>
    </location>
</feature>
<proteinExistence type="inferred from homology"/>
<sequence length="486" mass="53439">MPEVGRLWSIWLFEHGRGWNLSSSSVSIHPLPADITSRLPQNLTTVPRTSGHFTPHQQELEIIDSDAADIHANIRNKTWSSVQVKAFCKAATVAQQLTNCLTEIPFPEALARSHFLDAHFERTGTPLGPLHGLPISPKICFVTPPHPSSIGMACYANLPTAPSEETVLVTIVAWTVSHVWGETNGAWNRGTIWGGSSGGEGVLLAMRGGGVLGVGTDMGGSIRIPAAFNGLHGIWRTSGIPGQEFIYANNGPMSPSLSSLKLYFAAVLSAESAPWNLDPKCLATPLAQQHHTPRQQAPLRHHLRQRRHYQHASPHGQRFRPRPRRPQSRRNCGLDESEQRAGFESMRGYETVFDQGELGTLGPMKLREMVLRRNALPKTYLDRWMRTGADGMGVMGAIIAPASPWTVMQLGCFFCTFPLTFADQNVDAKRSGRVPLNERDAVLPEDYHPELYDGTPVVLQCVGRRLEDEKVLELTGIIADALKAVS</sequence>
<organism evidence="5 6">
    <name type="scientific">Calycina marina</name>
    <dbReference type="NCBI Taxonomy" id="1763456"/>
    <lineage>
        <taxon>Eukaryota</taxon>
        <taxon>Fungi</taxon>
        <taxon>Dikarya</taxon>
        <taxon>Ascomycota</taxon>
        <taxon>Pezizomycotina</taxon>
        <taxon>Leotiomycetes</taxon>
        <taxon>Helotiales</taxon>
        <taxon>Pezizellaceae</taxon>
        <taxon>Calycina</taxon>
    </lineage>
</organism>
<dbReference type="SUPFAM" id="SSF75304">
    <property type="entry name" value="Amidase signature (AS) enzymes"/>
    <property type="match status" value="1"/>
</dbReference>
<dbReference type="Gene3D" id="3.90.1300.10">
    <property type="entry name" value="Amidase signature (AS) domain"/>
    <property type="match status" value="2"/>
</dbReference>
<evidence type="ECO:0000256" key="2">
    <source>
        <dbReference type="ARBA" id="ARBA00022801"/>
    </source>
</evidence>
<gene>
    <name evidence="5" type="ORF">BJ878DRAFT_535147</name>
</gene>
<feature type="region of interest" description="Disordered" evidence="3">
    <location>
        <begin position="287"/>
        <end position="340"/>
    </location>
</feature>
<dbReference type="OrthoDB" id="6428749at2759"/>
<protein>
    <submittedName>
        <fullName evidence="5">Acetamidase-like protein</fullName>
    </submittedName>
</protein>
<dbReference type="GO" id="GO:0016787">
    <property type="term" value="F:hydrolase activity"/>
    <property type="evidence" value="ECO:0007669"/>
    <property type="project" value="UniProtKB-KW"/>
</dbReference>
<feature type="domain" description="Amidase" evidence="4">
    <location>
        <begin position="175"/>
        <end position="272"/>
    </location>
</feature>
<evidence type="ECO:0000313" key="5">
    <source>
        <dbReference type="EMBL" id="KAG9243536.1"/>
    </source>
</evidence>
<dbReference type="InterPro" id="IPR023631">
    <property type="entry name" value="Amidase_dom"/>
</dbReference>
<evidence type="ECO:0000256" key="3">
    <source>
        <dbReference type="SAM" id="MobiDB-lite"/>
    </source>
</evidence>
<dbReference type="Pfam" id="PF01425">
    <property type="entry name" value="Amidase"/>
    <property type="match status" value="2"/>
</dbReference>
<dbReference type="PANTHER" id="PTHR46072:SF11">
    <property type="entry name" value="AMIDASE-RELATED"/>
    <property type="match status" value="1"/>
</dbReference>
<dbReference type="InterPro" id="IPR036928">
    <property type="entry name" value="AS_sf"/>
</dbReference>
<dbReference type="AlphaFoldDB" id="A0A9P7Z1J1"/>
<dbReference type="PANTHER" id="PTHR46072">
    <property type="entry name" value="AMIDASE-RELATED-RELATED"/>
    <property type="match status" value="1"/>
</dbReference>
<accession>A0A9P7Z1J1</accession>
<feature type="compositionally biased region" description="Basic residues" evidence="3">
    <location>
        <begin position="317"/>
        <end position="328"/>
    </location>
</feature>
<feature type="domain" description="Amidase" evidence="4">
    <location>
        <begin position="84"/>
        <end position="160"/>
    </location>
</feature>
<keyword evidence="6" id="KW-1185">Reference proteome</keyword>
<keyword evidence="2" id="KW-0378">Hydrolase</keyword>
<evidence type="ECO:0000259" key="4">
    <source>
        <dbReference type="Pfam" id="PF01425"/>
    </source>
</evidence>
<evidence type="ECO:0000313" key="6">
    <source>
        <dbReference type="Proteomes" id="UP000887226"/>
    </source>
</evidence>
<dbReference type="Proteomes" id="UP000887226">
    <property type="component" value="Unassembled WGS sequence"/>
</dbReference>
<name>A0A9P7Z1J1_9HELO</name>
<comment type="similarity">
    <text evidence="1">Belongs to the amidase family.</text>
</comment>
<comment type="caution">
    <text evidence="5">The sequence shown here is derived from an EMBL/GenBank/DDBJ whole genome shotgun (WGS) entry which is preliminary data.</text>
</comment>
<evidence type="ECO:0000256" key="1">
    <source>
        <dbReference type="ARBA" id="ARBA00009199"/>
    </source>
</evidence>